<evidence type="ECO:0000313" key="1">
    <source>
        <dbReference type="EMBL" id="MBC3931671.1"/>
    </source>
</evidence>
<proteinExistence type="predicted"/>
<comment type="caution">
    <text evidence="1">The sequence shown here is derived from an EMBL/GenBank/DDBJ whole genome shotgun (WGS) entry which is preliminary data.</text>
</comment>
<evidence type="ECO:0000313" key="2">
    <source>
        <dbReference type="Proteomes" id="UP000654304"/>
    </source>
</evidence>
<dbReference type="InterPro" id="IPR025368">
    <property type="entry name" value="DUF4272"/>
</dbReference>
<dbReference type="EMBL" id="JACOGD010000004">
    <property type="protein sequence ID" value="MBC3931671.1"/>
    <property type="molecule type" value="Genomic_DNA"/>
</dbReference>
<dbReference type="RefSeq" id="WP_186903415.1">
    <property type="nucleotide sequence ID" value="NZ_JACOGD010000004.1"/>
</dbReference>
<organism evidence="1 2">
    <name type="scientific">Undibacterium curvum</name>
    <dbReference type="NCBI Taxonomy" id="2762294"/>
    <lineage>
        <taxon>Bacteria</taxon>
        <taxon>Pseudomonadati</taxon>
        <taxon>Pseudomonadota</taxon>
        <taxon>Betaproteobacteria</taxon>
        <taxon>Burkholderiales</taxon>
        <taxon>Oxalobacteraceae</taxon>
        <taxon>Undibacterium</taxon>
    </lineage>
</organism>
<gene>
    <name evidence="1" type="ORF">H8K43_08325</name>
</gene>
<dbReference type="Pfam" id="PF14094">
    <property type="entry name" value="DUF4272"/>
    <property type="match status" value="1"/>
</dbReference>
<accession>A0ABR7A4F0</accession>
<keyword evidence="2" id="KW-1185">Reference proteome</keyword>
<reference evidence="1 2" key="1">
    <citation type="submission" date="2020-08" db="EMBL/GenBank/DDBJ databases">
        <title>Novel species isolated from subtropical streams in China.</title>
        <authorList>
            <person name="Lu H."/>
        </authorList>
    </citation>
    <scope>NUCLEOTIDE SEQUENCE [LARGE SCALE GENOMIC DNA]</scope>
    <source>
        <strain evidence="1 2">CY22W</strain>
    </source>
</reference>
<name>A0ABR7A4F0_9BURK</name>
<dbReference type="Proteomes" id="UP000654304">
    <property type="component" value="Unassembled WGS sequence"/>
</dbReference>
<sequence>MKSPELRKELSELTLHKRGIRINLQLPLIESEDEITLRSWEQLRDRLLALHLCCLAAQPEQQADLNNLITKHNLQHILSAQEQAWITHQQQPAALPDFAMHCHYALHFLQWATGLQPAPGMPDRAERLADLSLTHHLFETTNSPASAPAALRLRSKSELLDWADLLYRLHWSVRHAHITNKPTPGRLHAASVLAWHQAANWLIAYDNEDDWDQVSTETGG</sequence>
<protein>
    <submittedName>
        <fullName evidence="1">DUF4272 domain-containing protein</fullName>
    </submittedName>
</protein>